<dbReference type="Proteomes" id="UP001596473">
    <property type="component" value="Unassembled WGS sequence"/>
</dbReference>
<dbReference type="InterPro" id="IPR038475">
    <property type="entry name" value="RecG_C_sf"/>
</dbReference>
<dbReference type="InterPro" id="IPR007421">
    <property type="entry name" value="Schlafen_AlbA_2_dom"/>
</dbReference>
<keyword evidence="3" id="KW-1185">Reference proteome</keyword>
<name>A0ABW2QZZ2_9NEIS</name>
<dbReference type="PANTHER" id="PTHR30595:SF6">
    <property type="entry name" value="SCHLAFEN ALBA-2 DOMAIN-CONTAINING PROTEIN"/>
    <property type="match status" value="1"/>
</dbReference>
<sequence>MIEFQSFEDFSLLRESISLECKLAHGRDGKGALPEDFWPSYSAMANTDGGVVILGMRERKGQFEPVGIENPDKLRTELFNNLNNRQKVSLNLLCDADVREWLVNGKTLLVVNIPRAKRQQRPVHLTRNPLDGNTYRRLNEGDRPLPDEEVKRMLAEQVEDSRDDRILRGYDIEDLDMGTFRAYRQVFANRDPGHPWNAEDDATFLRLIGAWRRDRESGESGLTLAGLLMFSQMSVIQEALPNYMLDYQERPEAKTEKRWVDRLTLDGKWSGNLYEFYRKVYLKLTADLKVPFQLEKGERQEETPVHVALREALANVLVHADYSERASVLVVKRPDMFGFRNPGLMRIPVEVALHGGEPDCRNRNLHKMFRFVGVGEQAGTGIPRILQGWDSQHWNPPKLYESSTPYNQTLLELRMIDLFPQPVIAELRRRFGTTFEQLKTEERLTLALAGSEGTVNHARLCTVSSTHPVDLTRTLQHLTQLGMLTSNGSGRGAVYFLPGQDLPTPDEVFGSVPASIGSSSSVLTNSSSVLTNSSSVLTDSSSVLRDRRNEDGCLLTEQLSLPVIDSLSALSPSLLAQLEALAQEPRAKKKMDRAVLEQVLLNVCTGHYLTLQCLAELIKRRPESLRNDYLSPMVRARTLSLAFPTTPTHERQAYCTTHSMPEAIQLGK</sequence>
<dbReference type="PANTHER" id="PTHR30595">
    <property type="entry name" value="GLPR-RELATED TRANSCRIPTIONAL REPRESSOR"/>
    <property type="match status" value="1"/>
</dbReference>
<gene>
    <name evidence="2" type="ORF">ACFQNF_11495</name>
</gene>
<dbReference type="EMBL" id="JBHTBQ010000019">
    <property type="protein sequence ID" value="MFC7420494.1"/>
    <property type="molecule type" value="Genomic_DNA"/>
</dbReference>
<dbReference type="RefSeq" id="WP_380188107.1">
    <property type="nucleotide sequence ID" value="NZ_JBHTBQ010000019.1"/>
</dbReference>
<dbReference type="InterPro" id="IPR038461">
    <property type="entry name" value="Schlafen_AlbA_2_dom_sf"/>
</dbReference>
<feature type="domain" description="Schlafen AlbA-2" evidence="1">
    <location>
        <begin position="19"/>
        <end position="145"/>
    </location>
</feature>
<organism evidence="2 3">
    <name type="scientific">Iodobacter arcticus</name>
    <dbReference type="NCBI Taxonomy" id="590593"/>
    <lineage>
        <taxon>Bacteria</taxon>
        <taxon>Pseudomonadati</taxon>
        <taxon>Pseudomonadota</taxon>
        <taxon>Betaproteobacteria</taxon>
        <taxon>Neisseriales</taxon>
        <taxon>Chitinibacteraceae</taxon>
        <taxon>Iodobacter</taxon>
    </lineage>
</organism>
<accession>A0ABW2QZZ2</accession>
<dbReference type="Gene3D" id="3.30.950.30">
    <property type="entry name" value="Schlafen, AAA domain"/>
    <property type="match status" value="1"/>
</dbReference>
<dbReference type="Gene3D" id="3.30.565.60">
    <property type="match status" value="1"/>
</dbReference>
<proteinExistence type="predicted"/>
<comment type="caution">
    <text evidence="2">The sequence shown here is derived from an EMBL/GenBank/DDBJ whole genome shotgun (WGS) entry which is preliminary data.</text>
</comment>
<evidence type="ECO:0000259" key="1">
    <source>
        <dbReference type="Pfam" id="PF04326"/>
    </source>
</evidence>
<dbReference type="Pfam" id="PF04326">
    <property type="entry name" value="SLFN_AlbA_2"/>
    <property type="match status" value="1"/>
</dbReference>
<evidence type="ECO:0000313" key="3">
    <source>
        <dbReference type="Proteomes" id="UP001596473"/>
    </source>
</evidence>
<protein>
    <submittedName>
        <fullName evidence="2">RNA-binding domain-containing protein</fullName>
    </submittedName>
</protein>
<reference evidence="3" key="1">
    <citation type="journal article" date="2019" name="Int. J. Syst. Evol. Microbiol.">
        <title>The Global Catalogue of Microorganisms (GCM) 10K type strain sequencing project: providing services to taxonomists for standard genome sequencing and annotation.</title>
        <authorList>
            <consortium name="The Broad Institute Genomics Platform"/>
            <consortium name="The Broad Institute Genome Sequencing Center for Infectious Disease"/>
            <person name="Wu L."/>
            <person name="Ma J."/>
        </authorList>
    </citation>
    <scope>NUCLEOTIDE SEQUENCE [LARGE SCALE GENOMIC DNA]</scope>
    <source>
        <strain evidence="3">CCUG 62945</strain>
    </source>
</reference>
<evidence type="ECO:0000313" key="2">
    <source>
        <dbReference type="EMBL" id="MFC7420494.1"/>
    </source>
</evidence>
<dbReference type="Pfam" id="PF13749">
    <property type="entry name" value="HATPase_c_4"/>
    <property type="match status" value="1"/>
</dbReference>